<dbReference type="InterPro" id="IPR025321">
    <property type="entry name" value="DUF4227"/>
</dbReference>
<accession>A0A841QAK3</accession>
<dbReference type="RefSeq" id="WP_174497785.1">
    <property type="nucleotide sequence ID" value="NZ_CADDWK010000019.1"/>
</dbReference>
<keyword evidence="1" id="KW-0472">Membrane</keyword>
<evidence type="ECO:0008006" key="4">
    <source>
        <dbReference type="Google" id="ProtNLM"/>
    </source>
</evidence>
<feature type="transmembrane region" description="Helical" evidence="1">
    <location>
        <begin position="12"/>
        <end position="29"/>
    </location>
</feature>
<keyword evidence="1" id="KW-1133">Transmembrane helix</keyword>
<evidence type="ECO:0000256" key="1">
    <source>
        <dbReference type="SAM" id="Phobius"/>
    </source>
</evidence>
<name>A0A841QAK3_9BACI</name>
<reference evidence="2 3" key="1">
    <citation type="submission" date="2020-08" db="EMBL/GenBank/DDBJ databases">
        <title>Genomic Encyclopedia of Type Strains, Phase IV (KMG-IV): sequencing the most valuable type-strain genomes for metagenomic binning, comparative biology and taxonomic classification.</title>
        <authorList>
            <person name="Goeker M."/>
        </authorList>
    </citation>
    <scope>NUCLEOTIDE SEQUENCE [LARGE SCALE GENOMIC DNA]</scope>
    <source>
        <strain evidence="2 3">DSM 19612</strain>
    </source>
</reference>
<evidence type="ECO:0000313" key="3">
    <source>
        <dbReference type="Proteomes" id="UP000581688"/>
    </source>
</evidence>
<organism evidence="2 3">
    <name type="scientific">Salirhabdus euzebyi</name>
    <dbReference type="NCBI Taxonomy" id="394506"/>
    <lineage>
        <taxon>Bacteria</taxon>
        <taxon>Bacillati</taxon>
        <taxon>Bacillota</taxon>
        <taxon>Bacilli</taxon>
        <taxon>Bacillales</taxon>
        <taxon>Bacillaceae</taxon>
        <taxon>Salirhabdus</taxon>
    </lineage>
</organism>
<dbReference type="EMBL" id="JACHGH010000018">
    <property type="protein sequence ID" value="MBB6455313.1"/>
    <property type="molecule type" value="Genomic_DNA"/>
</dbReference>
<gene>
    <name evidence="2" type="ORF">HNQ94_003813</name>
</gene>
<comment type="caution">
    <text evidence="2">The sequence shown here is derived from an EMBL/GenBank/DDBJ whole genome shotgun (WGS) entry which is preliminary data.</text>
</comment>
<dbReference type="AlphaFoldDB" id="A0A841QAK3"/>
<proteinExistence type="predicted"/>
<dbReference type="Pfam" id="PF14004">
    <property type="entry name" value="DUF4227"/>
    <property type="match status" value="1"/>
</dbReference>
<protein>
    <recommendedName>
        <fullName evidence="4">DUF4227 family protein</fullName>
    </recommendedName>
</protein>
<dbReference type="Proteomes" id="UP000581688">
    <property type="component" value="Unassembled WGS sequence"/>
</dbReference>
<keyword evidence="1" id="KW-0812">Transmembrane</keyword>
<evidence type="ECO:0000313" key="2">
    <source>
        <dbReference type="EMBL" id="MBB6455313.1"/>
    </source>
</evidence>
<sequence>MTKWYQLCKEFLKVFLIFIVSTFFFYFGLRMMHEEYENFHRYDEPEGNAVKVFELEEDNWVDRLSIFFRLGE</sequence>
<keyword evidence="3" id="KW-1185">Reference proteome</keyword>